<sequence length="210" mass="24765">MKSKGCRVSKFLAETDMTPIDNGIWGRIAQWNARTSKEKITKAGIEKGVENPRFIVETVDYSNLIFKDVRYYSICPESGEWSLITEAEKSEIEKKFDNKEFKIQYSKAELNRMYNYGDPAMKSYESLQMECKAIAKDAYQTRIEKGHAEARPKYQKHYNTCRNQVFNEYNREFLIQLNDAARKHKEQNKGITFREAFKHVRAHLKDFFND</sequence>
<dbReference type="AlphaFoldDB" id="A0AAD5L2N2"/>
<keyword evidence="2" id="KW-1185">Reference proteome</keyword>
<accession>A0AAD5L2N2</accession>
<dbReference type="Proteomes" id="UP000820818">
    <property type="component" value="Unassembled WGS sequence"/>
</dbReference>
<comment type="caution">
    <text evidence="1">The sequence shown here is derived from an EMBL/GenBank/DDBJ whole genome shotgun (WGS) entry which is preliminary data.</text>
</comment>
<organism evidence="1 2">
    <name type="scientific">Daphnia sinensis</name>
    <dbReference type="NCBI Taxonomy" id="1820382"/>
    <lineage>
        <taxon>Eukaryota</taxon>
        <taxon>Metazoa</taxon>
        <taxon>Ecdysozoa</taxon>
        <taxon>Arthropoda</taxon>
        <taxon>Crustacea</taxon>
        <taxon>Branchiopoda</taxon>
        <taxon>Diplostraca</taxon>
        <taxon>Cladocera</taxon>
        <taxon>Anomopoda</taxon>
        <taxon>Daphniidae</taxon>
        <taxon>Daphnia</taxon>
        <taxon>Daphnia similis group</taxon>
    </lineage>
</organism>
<dbReference type="EMBL" id="WJBH02000264">
    <property type="protein sequence ID" value="KAI9549813.1"/>
    <property type="molecule type" value="Genomic_DNA"/>
</dbReference>
<evidence type="ECO:0000313" key="2">
    <source>
        <dbReference type="Proteomes" id="UP000820818"/>
    </source>
</evidence>
<gene>
    <name evidence="1" type="ORF">GHT06_007037</name>
</gene>
<reference evidence="1" key="1">
    <citation type="submission" date="2022-05" db="EMBL/GenBank/DDBJ databases">
        <title>A multi-omics perspective on studying reproductive biology in Daphnia sinensis.</title>
        <authorList>
            <person name="Jia J."/>
        </authorList>
    </citation>
    <scope>NUCLEOTIDE SEQUENCE</scope>
    <source>
        <strain evidence="1">WSL</strain>
    </source>
</reference>
<evidence type="ECO:0000313" key="1">
    <source>
        <dbReference type="EMBL" id="KAI9549813.1"/>
    </source>
</evidence>
<protein>
    <submittedName>
        <fullName evidence="1">Uncharacterized protein</fullName>
    </submittedName>
</protein>
<proteinExistence type="predicted"/>
<name>A0AAD5L2N2_9CRUS</name>